<dbReference type="Ensembl" id="ENSCJAT00000094055.2">
    <property type="protein sequence ID" value="ENSCJAP00000073072.2"/>
    <property type="gene ID" value="ENSCJAG00000063903.2"/>
</dbReference>
<reference evidence="1" key="2">
    <citation type="submission" date="2025-08" db="UniProtKB">
        <authorList>
            <consortium name="Ensembl"/>
        </authorList>
    </citation>
    <scope>IDENTIFICATION</scope>
</reference>
<accession>A0A5F4W7I9</accession>
<reference evidence="1" key="1">
    <citation type="submission" date="2009-03" db="EMBL/GenBank/DDBJ databases">
        <authorList>
            <person name="Warren W."/>
            <person name="Ye L."/>
            <person name="Minx P."/>
            <person name="Worley K."/>
            <person name="Gibbs R."/>
            <person name="Wilson R.K."/>
        </authorList>
    </citation>
    <scope>NUCLEOTIDE SEQUENCE [LARGE SCALE GENOMIC DNA]</scope>
</reference>
<dbReference type="Proteomes" id="UP000008225">
    <property type="component" value="Chromosome 3"/>
</dbReference>
<name>A0A5F4W7I9_CALJA</name>
<dbReference type="PANTHER" id="PTHR12138">
    <property type="entry name" value="PRIMATE-EXPANDED PROTEIN FAMILY"/>
    <property type="match status" value="1"/>
</dbReference>
<reference evidence="1" key="3">
    <citation type="submission" date="2025-09" db="UniProtKB">
        <authorList>
            <consortium name="Ensembl"/>
        </authorList>
    </citation>
    <scope>IDENTIFICATION</scope>
</reference>
<evidence type="ECO:0000313" key="2">
    <source>
        <dbReference type="Proteomes" id="UP000008225"/>
    </source>
</evidence>
<keyword evidence="2" id="KW-1185">Reference proteome</keyword>
<proteinExistence type="predicted"/>
<protein>
    <submittedName>
        <fullName evidence="1">Uncharacterized protein</fullName>
    </submittedName>
</protein>
<evidence type="ECO:0000313" key="1">
    <source>
        <dbReference type="Ensembl" id="ENSCJAP00000073072.2"/>
    </source>
</evidence>
<dbReference type="GeneTree" id="ENSGT01150000286943"/>
<organism evidence="1 2">
    <name type="scientific">Callithrix jacchus</name>
    <name type="common">White-tufted-ear marmoset</name>
    <name type="synonym">Simia Jacchus</name>
    <dbReference type="NCBI Taxonomy" id="9483"/>
    <lineage>
        <taxon>Eukaryota</taxon>
        <taxon>Metazoa</taxon>
        <taxon>Chordata</taxon>
        <taxon>Craniata</taxon>
        <taxon>Vertebrata</taxon>
        <taxon>Euteleostomi</taxon>
        <taxon>Mammalia</taxon>
        <taxon>Eutheria</taxon>
        <taxon>Euarchontoglires</taxon>
        <taxon>Primates</taxon>
        <taxon>Haplorrhini</taxon>
        <taxon>Platyrrhini</taxon>
        <taxon>Cebidae</taxon>
        <taxon>Callitrichinae</taxon>
        <taxon>Callithrix</taxon>
        <taxon>Callithrix</taxon>
    </lineage>
</organism>
<sequence length="165" mass="18116">DRVPSPLSLRLEGSGAILAHCSFHLPSSSNSPASASCIAEITGIRHHGQLIFVFLVEVGFHHIGNFKKGLFSYNFRFSLIGTHFLTSFLTSPGNFYTVRQCSRESSCARGRRLFLNHSEQISSHVTGTLLLSVQAMLQVEWKVMCLVFKSSCLGALMMTAATALH</sequence>
<dbReference type="InParanoid" id="A0A5F4W7I9"/>
<dbReference type="PANTHER" id="PTHR12138:SF162">
    <property type="entry name" value="CHROMOSOME UNDETERMINED SCAFFOLD_275, WHOLE GENOME SHOTGUN SEQUENCE"/>
    <property type="match status" value="1"/>
</dbReference>
<dbReference type="AlphaFoldDB" id="A0A5F4W7I9"/>